<sequence>MSVLRKAGGEALKKLKKWEPVHRRATQNEVSIDKVGIDIFAWAAGHFRGHKGADLYVDDGMSLLGIKPVAKGQRKLISKADGRGFFVSCTSLMGQAGVNERRKVPAEWDEKEKMLVVHLKGRKPAK</sequence>
<proteinExistence type="predicted"/>
<organism evidence="1">
    <name type="scientific">marine sediment metagenome</name>
    <dbReference type="NCBI Taxonomy" id="412755"/>
    <lineage>
        <taxon>unclassified sequences</taxon>
        <taxon>metagenomes</taxon>
        <taxon>ecological metagenomes</taxon>
    </lineage>
</organism>
<protein>
    <submittedName>
        <fullName evidence="1">Uncharacterized protein</fullName>
    </submittedName>
</protein>
<name>X1QE87_9ZZZZ</name>
<gene>
    <name evidence="1" type="ORF">S06H3_54731</name>
</gene>
<dbReference type="EMBL" id="BARV01035039">
    <property type="protein sequence ID" value="GAI53131.1"/>
    <property type="molecule type" value="Genomic_DNA"/>
</dbReference>
<reference evidence="1" key="1">
    <citation type="journal article" date="2014" name="Front. Microbiol.">
        <title>High frequency of phylogenetically diverse reductive dehalogenase-homologous genes in deep subseafloor sedimentary metagenomes.</title>
        <authorList>
            <person name="Kawai M."/>
            <person name="Futagami T."/>
            <person name="Toyoda A."/>
            <person name="Takaki Y."/>
            <person name="Nishi S."/>
            <person name="Hori S."/>
            <person name="Arai W."/>
            <person name="Tsubouchi T."/>
            <person name="Morono Y."/>
            <person name="Uchiyama I."/>
            <person name="Ito T."/>
            <person name="Fujiyama A."/>
            <person name="Inagaki F."/>
            <person name="Takami H."/>
        </authorList>
    </citation>
    <scope>NUCLEOTIDE SEQUENCE</scope>
    <source>
        <strain evidence="1">Expedition CK06-06</strain>
    </source>
</reference>
<evidence type="ECO:0000313" key="1">
    <source>
        <dbReference type="EMBL" id="GAI53131.1"/>
    </source>
</evidence>
<accession>X1QE87</accession>
<comment type="caution">
    <text evidence="1">The sequence shown here is derived from an EMBL/GenBank/DDBJ whole genome shotgun (WGS) entry which is preliminary data.</text>
</comment>
<dbReference type="AlphaFoldDB" id="X1QE87"/>